<evidence type="ECO:0000313" key="3">
    <source>
        <dbReference type="Proteomes" id="UP000237347"/>
    </source>
</evidence>
<dbReference type="EMBL" id="PKMF04000205">
    <property type="protein sequence ID" value="KAK7843387.1"/>
    <property type="molecule type" value="Genomic_DNA"/>
</dbReference>
<keyword evidence="1" id="KW-0472">Membrane</keyword>
<sequence>MEAFSLSQSKKITVYHCLFSEREVNSFDMIIIITITFSLVNSLDMMIIITITFWNLKMKTFIFKLSEILSQGFENELTWSRKKKVQARDIVHGRGMATMMAERRE</sequence>
<evidence type="ECO:0000313" key="2">
    <source>
        <dbReference type="EMBL" id="KAK7843387.1"/>
    </source>
</evidence>
<comment type="caution">
    <text evidence="2">The sequence shown here is derived from an EMBL/GenBank/DDBJ whole genome shotgun (WGS) entry which is preliminary data.</text>
</comment>
<name>A0AAW0KX71_QUESU</name>
<dbReference type="Proteomes" id="UP000237347">
    <property type="component" value="Unassembled WGS sequence"/>
</dbReference>
<keyword evidence="3" id="KW-1185">Reference proteome</keyword>
<gene>
    <name evidence="2" type="ORF">CFP56_012625</name>
</gene>
<evidence type="ECO:0000256" key="1">
    <source>
        <dbReference type="SAM" id="Phobius"/>
    </source>
</evidence>
<accession>A0AAW0KX71</accession>
<protein>
    <submittedName>
        <fullName evidence="2">Uncharacterized protein</fullName>
    </submittedName>
</protein>
<proteinExistence type="predicted"/>
<keyword evidence="1" id="KW-0812">Transmembrane</keyword>
<reference evidence="2 3" key="1">
    <citation type="journal article" date="2018" name="Sci. Data">
        <title>The draft genome sequence of cork oak.</title>
        <authorList>
            <person name="Ramos A.M."/>
            <person name="Usie A."/>
            <person name="Barbosa P."/>
            <person name="Barros P.M."/>
            <person name="Capote T."/>
            <person name="Chaves I."/>
            <person name="Simoes F."/>
            <person name="Abreu I."/>
            <person name="Carrasquinho I."/>
            <person name="Faro C."/>
            <person name="Guimaraes J.B."/>
            <person name="Mendonca D."/>
            <person name="Nobrega F."/>
            <person name="Rodrigues L."/>
            <person name="Saibo N.J.M."/>
            <person name="Varela M.C."/>
            <person name="Egas C."/>
            <person name="Matos J."/>
            <person name="Miguel C.M."/>
            <person name="Oliveira M.M."/>
            <person name="Ricardo C.P."/>
            <person name="Goncalves S."/>
        </authorList>
    </citation>
    <scope>NUCLEOTIDE SEQUENCE [LARGE SCALE GENOMIC DNA]</scope>
    <source>
        <strain evidence="3">cv. HL8</strain>
    </source>
</reference>
<dbReference type="AlphaFoldDB" id="A0AAW0KX71"/>
<organism evidence="2 3">
    <name type="scientific">Quercus suber</name>
    <name type="common">Cork oak</name>
    <dbReference type="NCBI Taxonomy" id="58331"/>
    <lineage>
        <taxon>Eukaryota</taxon>
        <taxon>Viridiplantae</taxon>
        <taxon>Streptophyta</taxon>
        <taxon>Embryophyta</taxon>
        <taxon>Tracheophyta</taxon>
        <taxon>Spermatophyta</taxon>
        <taxon>Magnoliopsida</taxon>
        <taxon>eudicotyledons</taxon>
        <taxon>Gunneridae</taxon>
        <taxon>Pentapetalae</taxon>
        <taxon>rosids</taxon>
        <taxon>fabids</taxon>
        <taxon>Fagales</taxon>
        <taxon>Fagaceae</taxon>
        <taxon>Quercus</taxon>
    </lineage>
</organism>
<keyword evidence="1" id="KW-1133">Transmembrane helix</keyword>
<feature type="transmembrane region" description="Helical" evidence="1">
    <location>
        <begin position="29"/>
        <end position="56"/>
    </location>
</feature>